<evidence type="ECO:0000256" key="1">
    <source>
        <dbReference type="SAM" id="MobiDB-lite"/>
    </source>
</evidence>
<feature type="compositionally biased region" description="Basic and acidic residues" evidence="1">
    <location>
        <begin position="98"/>
        <end position="108"/>
    </location>
</feature>
<dbReference type="AlphaFoldDB" id="A0AAE1G809"/>
<name>A0AAE1G809_PETCI</name>
<comment type="caution">
    <text evidence="3">The sequence shown here is derived from an EMBL/GenBank/DDBJ whole genome shotgun (WGS) entry which is preliminary data.</text>
</comment>
<accession>A0AAE1G809</accession>
<organism evidence="3 4">
    <name type="scientific">Petrolisthes cinctipes</name>
    <name type="common">Flat porcelain crab</name>
    <dbReference type="NCBI Taxonomy" id="88211"/>
    <lineage>
        <taxon>Eukaryota</taxon>
        <taxon>Metazoa</taxon>
        <taxon>Ecdysozoa</taxon>
        <taxon>Arthropoda</taxon>
        <taxon>Crustacea</taxon>
        <taxon>Multicrustacea</taxon>
        <taxon>Malacostraca</taxon>
        <taxon>Eumalacostraca</taxon>
        <taxon>Eucarida</taxon>
        <taxon>Decapoda</taxon>
        <taxon>Pleocyemata</taxon>
        <taxon>Anomura</taxon>
        <taxon>Galatheoidea</taxon>
        <taxon>Porcellanidae</taxon>
        <taxon>Petrolisthes</taxon>
    </lineage>
</organism>
<keyword evidence="2" id="KW-1133">Transmembrane helix</keyword>
<protein>
    <submittedName>
        <fullName evidence="3">Uncharacterized protein</fullName>
    </submittedName>
</protein>
<reference evidence="3" key="1">
    <citation type="submission" date="2023-10" db="EMBL/GenBank/DDBJ databases">
        <title>Genome assemblies of two species of porcelain crab, Petrolisthes cinctipes and Petrolisthes manimaculis (Anomura: Porcellanidae).</title>
        <authorList>
            <person name="Angst P."/>
        </authorList>
    </citation>
    <scope>NUCLEOTIDE SEQUENCE</scope>
    <source>
        <strain evidence="3">PB745_01</strain>
        <tissue evidence="3">Gill</tissue>
    </source>
</reference>
<feature type="transmembrane region" description="Helical" evidence="2">
    <location>
        <begin position="12"/>
        <end position="31"/>
    </location>
</feature>
<dbReference type="Proteomes" id="UP001286313">
    <property type="component" value="Unassembled WGS sequence"/>
</dbReference>
<feature type="compositionally biased region" description="Basic and acidic residues" evidence="1">
    <location>
        <begin position="72"/>
        <end position="86"/>
    </location>
</feature>
<proteinExistence type="predicted"/>
<feature type="region of interest" description="Disordered" evidence="1">
    <location>
        <begin position="54"/>
        <end position="125"/>
    </location>
</feature>
<keyword evidence="4" id="KW-1185">Reference proteome</keyword>
<sequence length="354" mass="38609">MSLLSLPIVGQLYAPLVLTSLIIGILILILLEKRNFKWDYDKISTRAFNEDVKPVSSISNTQENITNEGNDGDSKRYNDNTPDKINEVSTSETLTRGEGTDNTRRESTESTTCSSSGEDDAATKPTVAAGVGVGVGVGKVRRVHKKKHSCGSGGHEAKICSNKKTVKALTLVADTEDEQNKSNIEDLTEQFKSGGLTCTIIPLQDMNYSAINRDASHLHLFVVSSKMRQDLQLYTNLHQYTKEVDTTEEQAAFLYSVVCLAPTNTSEITVSGEELCVALTECGGNEWLPLAHITLHENGQGSSSALETQRYITKVLKKISKESKKCCGTSCSSKKAVDIEDLVSSLMPQVLPEK</sequence>
<feature type="compositionally biased region" description="Polar residues" evidence="1">
    <location>
        <begin position="56"/>
        <end position="69"/>
    </location>
</feature>
<evidence type="ECO:0000313" key="3">
    <source>
        <dbReference type="EMBL" id="KAK3886742.1"/>
    </source>
</evidence>
<evidence type="ECO:0000313" key="4">
    <source>
        <dbReference type="Proteomes" id="UP001286313"/>
    </source>
</evidence>
<evidence type="ECO:0000256" key="2">
    <source>
        <dbReference type="SAM" id="Phobius"/>
    </source>
</evidence>
<dbReference type="EMBL" id="JAWQEG010000673">
    <property type="protein sequence ID" value="KAK3886742.1"/>
    <property type="molecule type" value="Genomic_DNA"/>
</dbReference>
<gene>
    <name evidence="3" type="ORF">Pcinc_009120</name>
</gene>
<keyword evidence="2" id="KW-0812">Transmembrane</keyword>
<keyword evidence="2" id="KW-0472">Membrane</keyword>